<dbReference type="Proteomes" id="UP000266673">
    <property type="component" value="Unassembled WGS sequence"/>
</dbReference>
<feature type="compositionally biased region" description="Basic and acidic residues" evidence="1">
    <location>
        <begin position="393"/>
        <end position="404"/>
    </location>
</feature>
<feature type="region of interest" description="Disordered" evidence="1">
    <location>
        <begin position="296"/>
        <end position="317"/>
    </location>
</feature>
<feature type="compositionally biased region" description="Basic and acidic residues" evidence="1">
    <location>
        <begin position="303"/>
        <end position="317"/>
    </location>
</feature>
<evidence type="ECO:0000313" key="3">
    <source>
        <dbReference type="Proteomes" id="UP000266673"/>
    </source>
</evidence>
<reference evidence="2 3" key="1">
    <citation type="submission" date="2018-06" db="EMBL/GenBank/DDBJ databases">
        <title>Comparative genomics reveals the genomic features of Rhizophagus irregularis, R. cerebriforme, R. diaphanum and Gigaspora rosea, and their symbiotic lifestyle signature.</title>
        <authorList>
            <person name="Morin E."/>
            <person name="San Clemente H."/>
            <person name="Chen E.C.H."/>
            <person name="De La Providencia I."/>
            <person name="Hainaut M."/>
            <person name="Kuo A."/>
            <person name="Kohler A."/>
            <person name="Murat C."/>
            <person name="Tang N."/>
            <person name="Roy S."/>
            <person name="Loubradou J."/>
            <person name="Henrissat B."/>
            <person name="Grigoriev I.V."/>
            <person name="Corradi N."/>
            <person name="Roux C."/>
            <person name="Martin F.M."/>
        </authorList>
    </citation>
    <scope>NUCLEOTIDE SEQUENCE [LARGE SCALE GENOMIC DNA]</scope>
    <source>
        <strain evidence="2 3">DAOM 194757</strain>
    </source>
</reference>
<accession>A0A397UCU3</accession>
<name>A0A397UCU3_9GLOM</name>
<proteinExistence type="predicted"/>
<organism evidence="2 3">
    <name type="scientific">Gigaspora rosea</name>
    <dbReference type="NCBI Taxonomy" id="44941"/>
    <lineage>
        <taxon>Eukaryota</taxon>
        <taxon>Fungi</taxon>
        <taxon>Fungi incertae sedis</taxon>
        <taxon>Mucoromycota</taxon>
        <taxon>Glomeromycotina</taxon>
        <taxon>Glomeromycetes</taxon>
        <taxon>Diversisporales</taxon>
        <taxon>Gigasporaceae</taxon>
        <taxon>Gigaspora</taxon>
    </lineage>
</organism>
<feature type="region of interest" description="Disordered" evidence="1">
    <location>
        <begin position="392"/>
        <end position="419"/>
    </location>
</feature>
<keyword evidence="3" id="KW-1185">Reference proteome</keyword>
<protein>
    <submittedName>
        <fullName evidence="2">Uncharacterized protein</fullName>
    </submittedName>
</protein>
<evidence type="ECO:0000256" key="1">
    <source>
        <dbReference type="SAM" id="MobiDB-lite"/>
    </source>
</evidence>
<sequence length="492" mass="55575">MQVPLTDIPSILDLCTFDIISSGTGTLGGGYEILSQDRTNKGRLREGDIKTITLIDEHAKQLSNSIFAYTEYLGCSLRTKPLRMASSVKKTITNRTTSITPSMLAAELMNVAKILSITDTTPENQAQPTSTRFVPNLEAIQNALKYDKKLHYPNVLEYEKVCSIMDPHESEGTVISKQYGVKDTQDPKEQAVLLGIASTIMPTLLTKYPDFLAVDSTGRRNDTSRQPDVRISGIKNDVQLNPKWLAMDKWDPYLTAARKHFPNTQVVLCDWHEEVDQDTWIVSRFVTDIDIQHIATESDNDDSDSKNSEEPDLFDEHHMKQQEKILHVTRRSRIFACLCSFNAIREHDCQDIVAVRFFIGELKLKNSSNNKSKLERPVVESVASSSLESYLCQKDDNGHNKDELNLPQKRGSKNKRKNRLVPGEKVHLRDAILDEPYYKVQIVEVIGEGKVIVDVTFESGNTNQCMVQLADIIGYADEQVKKKTKQIDSNLI</sequence>
<gene>
    <name evidence="2" type="ORF">C2G38_2214449</name>
</gene>
<dbReference type="EMBL" id="QKWP01001656">
    <property type="protein sequence ID" value="RIB07441.1"/>
    <property type="molecule type" value="Genomic_DNA"/>
</dbReference>
<evidence type="ECO:0000313" key="2">
    <source>
        <dbReference type="EMBL" id="RIB07441.1"/>
    </source>
</evidence>
<dbReference type="AlphaFoldDB" id="A0A397UCU3"/>
<feature type="compositionally biased region" description="Basic residues" evidence="1">
    <location>
        <begin position="410"/>
        <end position="419"/>
    </location>
</feature>
<comment type="caution">
    <text evidence="2">The sequence shown here is derived from an EMBL/GenBank/DDBJ whole genome shotgun (WGS) entry which is preliminary data.</text>
</comment>